<gene>
    <name evidence="2" type="ORF">DN752_10990</name>
</gene>
<dbReference type="AlphaFoldDB" id="A0A2Z4II64"/>
<dbReference type="PANTHER" id="PTHR10605:SF56">
    <property type="entry name" value="BIFUNCTIONAL HEPARAN SULFATE N-DEACETYLASE_N-SULFOTRANSFERASE"/>
    <property type="match status" value="1"/>
</dbReference>
<dbReference type="SUPFAM" id="SSF52540">
    <property type="entry name" value="P-loop containing nucleoside triphosphate hydrolases"/>
    <property type="match status" value="1"/>
</dbReference>
<dbReference type="OrthoDB" id="981508at2"/>
<keyword evidence="1" id="KW-0808">Transferase</keyword>
<dbReference type="KEGG" id="est:DN752_10990"/>
<dbReference type="InterPro" id="IPR027417">
    <property type="entry name" value="P-loop_NTPase"/>
</dbReference>
<dbReference type="InterPro" id="IPR037359">
    <property type="entry name" value="NST/OST"/>
</dbReference>
<evidence type="ECO:0000256" key="1">
    <source>
        <dbReference type="ARBA" id="ARBA00022679"/>
    </source>
</evidence>
<keyword evidence="3" id="KW-1185">Reference proteome</keyword>
<dbReference type="Proteomes" id="UP000248688">
    <property type="component" value="Chromosome"/>
</dbReference>
<name>A0A2Z4II64_9BACT</name>
<protein>
    <recommendedName>
        <fullName evidence="4">Sulfotransferase</fullName>
    </recommendedName>
</protein>
<dbReference type="PANTHER" id="PTHR10605">
    <property type="entry name" value="HEPARAN SULFATE SULFOTRANSFERASE"/>
    <property type="match status" value="1"/>
</dbReference>
<accession>A0A2Z4II64</accession>
<sequence length="299" mass="34955">MMNKANLFVVGAAKCGTTSLHEYLNHHPEIWMSDVKEPHYFSGVGTLLHDNTSEKARKHTTLIKEEGAYHALFKDGQSHLYRGESSPSYLWDPSAAKKIAEYNPQSKIIILLRDPVKRAFSHFQMGIQAGFQKRMPFYEALQRDYSLPDHEKGWNKSHLYVELGFYYDQVMRYYNVLPTEQIKLIKFEDFVKDIHTGMEDLYKFLKVSPHSFQQLDKEGQHNQAISPKYPIVDILKDNKFTQKLLSMMPQTLKNHMKSYTHKEGYREDLILDEKSVVFLNECYKENLAALENEFAISFQ</sequence>
<evidence type="ECO:0000313" key="2">
    <source>
        <dbReference type="EMBL" id="AWW30605.1"/>
    </source>
</evidence>
<evidence type="ECO:0000313" key="3">
    <source>
        <dbReference type="Proteomes" id="UP000248688"/>
    </source>
</evidence>
<organism evidence="2 3">
    <name type="scientific">Echinicola strongylocentroti</name>
    <dbReference type="NCBI Taxonomy" id="1795355"/>
    <lineage>
        <taxon>Bacteria</taxon>
        <taxon>Pseudomonadati</taxon>
        <taxon>Bacteroidota</taxon>
        <taxon>Cytophagia</taxon>
        <taxon>Cytophagales</taxon>
        <taxon>Cyclobacteriaceae</taxon>
        <taxon>Echinicola</taxon>
    </lineage>
</organism>
<dbReference type="GO" id="GO:0008146">
    <property type="term" value="F:sulfotransferase activity"/>
    <property type="evidence" value="ECO:0007669"/>
    <property type="project" value="InterPro"/>
</dbReference>
<dbReference type="Pfam" id="PF13469">
    <property type="entry name" value="Sulfotransfer_3"/>
    <property type="match status" value="1"/>
</dbReference>
<reference evidence="2 3" key="1">
    <citation type="submission" date="2018-06" db="EMBL/GenBank/DDBJ databases">
        <title>Echinicola strongylocentroti sp. nov., isolated from a sea urchin Strongylocentrotus intermedius.</title>
        <authorList>
            <person name="Bae S.S."/>
        </authorList>
    </citation>
    <scope>NUCLEOTIDE SEQUENCE [LARGE SCALE GENOMIC DNA]</scope>
    <source>
        <strain evidence="2 3">MEBiC08714</strain>
    </source>
</reference>
<dbReference type="RefSeq" id="WP_112783986.1">
    <property type="nucleotide sequence ID" value="NZ_CP030041.1"/>
</dbReference>
<dbReference type="EMBL" id="CP030041">
    <property type="protein sequence ID" value="AWW30605.1"/>
    <property type="molecule type" value="Genomic_DNA"/>
</dbReference>
<evidence type="ECO:0008006" key="4">
    <source>
        <dbReference type="Google" id="ProtNLM"/>
    </source>
</evidence>
<dbReference type="Gene3D" id="3.40.50.300">
    <property type="entry name" value="P-loop containing nucleotide triphosphate hydrolases"/>
    <property type="match status" value="1"/>
</dbReference>
<proteinExistence type="predicted"/>